<dbReference type="AlphaFoldDB" id="A0A2U1K118"/>
<dbReference type="Gene3D" id="1.10.260.40">
    <property type="entry name" value="lambda repressor-like DNA-binding domains"/>
    <property type="match status" value="1"/>
</dbReference>
<evidence type="ECO:0000313" key="3">
    <source>
        <dbReference type="EMBL" id="PWA10935.1"/>
    </source>
</evidence>
<accession>A0A2U1K118</accession>
<name>A0A2U1K118_9FLAO</name>
<dbReference type="InterPro" id="IPR001387">
    <property type="entry name" value="Cro/C1-type_HTH"/>
</dbReference>
<sequence length="150" mass="17046">MKEAINQRFIEAVNAIISCNKEYNKAKIAAKLNIKPSKFSEILNKRMNISIDSILLFSDIFVIPLDWLLMGKGSIDHSYIKEENPPDSFKELAESRKETIELLRGKVMSLEKEVLELREKINIEESINASVQRGAVESLNEPKLGEKIGK</sequence>
<protein>
    <recommendedName>
        <fullName evidence="2">HTH cro/C1-type domain-containing protein</fullName>
    </recommendedName>
</protein>
<proteinExistence type="predicted"/>
<evidence type="ECO:0000259" key="2">
    <source>
        <dbReference type="PROSITE" id="PS50943"/>
    </source>
</evidence>
<keyword evidence="1" id="KW-0175">Coiled coil</keyword>
<comment type="caution">
    <text evidence="3">The sequence shown here is derived from an EMBL/GenBank/DDBJ whole genome shotgun (WGS) entry which is preliminary data.</text>
</comment>
<dbReference type="Proteomes" id="UP000245618">
    <property type="component" value="Unassembled WGS sequence"/>
</dbReference>
<dbReference type="GO" id="GO:0003677">
    <property type="term" value="F:DNA binding"/>
    <property type="evidence" value="ECO:0007669"/>
    <property type="project" value="InterPro"/>
</dbReference>
<gene>
    <name evidence="3" type="ORF">DB891_03650</name>
</gene>
<dbReference type="InterPro" id="IPR010982">
    <property type="entry name" value="Lambda_DNA-bd_dom_sf"/>
</dbReference>
<keyword evidence="4" id="KW-1185">Reference proteome</keyword>
<feature type="domain" description="HTH cro/C1-type" evidence="2">
    <location>
        <begin position="29"/>
        <end position="68"/>
    </location>
</feature>
<organism evidence="3 4">
    <name type="scientific">Flavobacterium laiguense</name>
    <dbReference type="NCBI Taxonomy" id="2169409"/>
    <lineage>
        <taxon>Bacteria</taxon>
        <taxon>Pseudomonadati</taxon>
        <taxon>Bacteroidota</taxon>
        <taxon>Flavobacteriia</taxon>
        <taxon>Flavobacteriales</taxon>
        <taxon>Flavobacteriaceae</taxon>
        <taxon>Flavobacterium</taxon>
    </lineage>
</organism>
<dbReference type="OrthoDB" id="796548at2"/>
<reference evidence="3 4" key="1">
    <citation type="submission" date="2018-04" db="EMBL/GenBank/DDBJ databases">
        <title>Flavobacterium sp. nov., isolated from glacier ice.</title>
        <authorList>
            <person name="Liu Q."/>
            <person name="Xin Y.-H."/>
        </authorList>
    </citation>
    <scope>NUCLEOTIDE SEQUENCE [LARGE SCALE GENOMIC DNA]</scope>
    <source>
        <strain evidence="3 4">LB2P30</strain>
    </source>
</reference>
<evidence type="ECO:0000313" key="4">
    <source>
        <dbReference type="Proteomes" id="UP000245618"/>
    </source>
</evidence>
<feature type="coiled-coil region" evidence="1">
    <location>
        <begin position="93"/>
        <end position="127"/>
    </location>
</feature>
<dbReference type="RefSeq" id="WP_116760696.1">
    <property type="nucleotide sequence ID" value="NZ_QCZH01000002.1"/>
</dbReference>
<dbReference type="SUPFAM" id="SSF47413">
    <property type="entry name" value="lambda repressor-like DNA-binding domains"/>
    <property type="match status" value="1"/>
</dbReference>
<dbReference type="EMBL" id="QCZH01000002">
    <property type="protein sequence ID" value="PWA10935.1"/>
    <property type="molecule type" value="Genomic_DNA"/>
</dbReference>
<dbReference type="PROSITE" id="PS50943">
    <property type="entry name" value="HTH_CROC1"/>
    <property type="match status" value="1"/>
</dbReference>
<evidence type="ECO:0000256" key="1">
    <source>
        <dbReference type="SAM" id="Coils"/>
    </source>
</evidence>